<proteinExistence type="predicted"/>
<evidence type="ECO:0000313" key="4">
    <source>
        <dbReference type="Proteomes" id="UP000001937"/>
    </source>
</evidence>
<gene>
    <name evidence="3" type="ordered locus">Francci3_1781</name>
</gene>
<evidence type="ECO:0000256" key="1">
    <source>
        <dbReference type="SAM" id="MobiDB-lite"/>
    </source>
</evidence>
<keyword evidence="4" id="KW-1185">Reference proteome</keyword>
<dbReference type="Pfam" id="PF04149">
    <property type="entry name" value="DUF397"/>
    <property type="match status" value="1"/>
</dbReference>
<accession>Q2JC35</accession>
<dbReference type="eggNOG" id="ENOG503315W">
    <property type="taxonomic scope" value="Bacteria"/>
</dbReference>
<feature type="domain" description="DUF397" evidence="2">
    <location>
        <begin position="9"/>
        <end position="63"/>
    </location>
</feature>
<dbReference type="EMBL" id="CP000249">
    <property type="protein sequence ID" value="ABD11157.1"/>
    <property type="molecule type" value="Genomic_DNA"/>
</dbReference>
<dbReference type="Proteomes" id="UP000001937">
    <property type="component" value="Chromosome"/>
</dbReference>
<protein>
    <recommendedName>
        <fullName evidence="2">DUF397 domain-containing protein</fullName>
    </recommendedName>
</protein>
<sequence>MTTTRDTQLHWRKSSHSNGNGGACVEVAELPDGGRAVRDSKDPGGPVLVFTAAEWTAFLAGARDGEFGS</sequence>
<evidence type="ECO:0000313" key="3">
    <source>
        <dbReference type="EMBL" id="ABD11157.1"/>
    </source>
</evidence>
<dbReference type="PhylomeDB" id="Q2JC35"/>
<dbReference type="RefSeq" id="WP_011436218.1">
    <property type="nucleotide sequence ID" value="NC_007777.1"/>
</dbReference>
<feature type="region of interest" description="Disordered" evidence="1">
    <location>
        <begin position="1"/>
        <end position="23"/>
    </location>
</feature>
<organism evidence="3 4">
    <name type="scientific">Frankia casuarinae (strain DSM 45818 / CECT 9043 / HFP020203 / CcI3)</name>
    <dbReference type="NCBI Taxonomy" id="106370"/>
    <lineage>
        <taxon>Bacteria</taxon>
        <taxon>Bacillati</taxon>
        <taxon>Actinomycetota</taxon>
        <taxon>Actinomycetes</taxon>
        <taxon>Frankiales</taxon>
        <taxon>Frankiaceae</taxon>
        <taxon>Frankia</taxon>
    </lineage>
</organism>
<reference evidence="3 4" key="1">
    <citation type="journal article" date="2007" name="Genome Res.">
        <title>Genome characteristics of facultatively symbiotic Frankia sp. strains reflect host range and host plant biogeography.</title>
        <authorList>
            <person name="Normand P."/>
            <person name="Lapierre P."/>
            <person name="Tisa L.S."/>
            <person name="Gogarten J.P."/>
            <person name="Alloisio N."/>
            <person name="Bagnarol E."/>
            <person name="Bassi C.A."/>
            <person name="Berry A.M."/>
            <person name="Bickhart D.M."/>
            <person name="Choisne N."/>
            <person name="Couloux A."/>
            <person name="Cournoyer B."/>
            <person name="Cruveiller S."/>
            <person name="Daubin V."/>
            <person name="Demange N."/>
            <person name="Francino M.P."/>
            <person name="Goltsman E."/>
            <person name="Huang Y."/>
            <person name="Kopp O.R."/>
            <person name="Labarre L."/>
            <person name="Lapidus A."/>
            <person name="Lavire C."/>
            <person name="Marechal J."/>
            <person name="Martinez M."/>
            <person name="Mastronunzio J.E."/>
            <person name="Mullin B.C."/>
            <person name="Niemann J."/>
            <person name="Pujic P."/>
            <person name="Rawnsley T."/>
            <person name="Rouy Z."/>
            <person name="Schenowitz C."/>
            <person name="Sellstedt A."/>
            <person name="Tavares F."/>
            <person name="Tomkins J.P."/>
            <person name="Vallenet D."/>
            <person name="Valverde C."/>
            <person name="Wall L.G."/>
            <person name="Wang Y."/>
            <person name="Medigue C."/>
            <person name="Benson D.R."/>
        </authorList>
    </citation>
    <scope>NUCLEOTIDE SEQUENCE [LARGE SCALE GENOMIC DNA]</scope>
    <source>
        <strain evidence="4">DSM 45818 / CECT 9043 / CcI3</strain>
    </source>
</reference>
<dbReference type="InterPro" id="IPR007278">
    <property type="entry name" value="DUF397"/>
</dbReference>
<evidence type="ECO:0000259" key="2">
    <source>
        <dbReference type="Pfam" id="PF04149"/>
    </source>
</evidence>
<dbReference type="AlphaFoldDB" id="Q2JC35"/>
<dbReference type="HOGENOM" id="CLU_131550_1_3_11"/>
<dbReference type="OrthoDB" id="4330022at2"/>
<name>Q2JC35_FRACC</name>
<dbReference type="STRING" id="106370.Francci3_1781"/>
<dbReference type="KEGG" id="fra:Francci3_1781"/>